<reference evidence="2" key="1">
    <citation type="submission" date="2014-12" db="EMBL/GenBank/DDBJ databases">
        <title>Genome sequence of Clostridium beijerinckii strain 59B.</title>
        <authorList>
            <person name="Little G.T."/>
            <person name="Minton N.P."/>
        </authorList>
    </citation>
    <scope>NUCLEOTIDE SEQUENCE [LARGE SCALE GENOMIC DNA]</scope>
    <source>
        <strain evidence="2">59B</strain>
    </source>
</reference>
<sequence>MERKTYENDEDYILEVLEEEEDNLTEFMRNNLPDNLKFQFSKFIAVRNAIEKIKEKNIFNKELYNKTV</sequence>
<dbReference type="KEGG" id="cbei:LF65_02310"/>
<dbReference type="AlphaFoldDB" id="A0A0B5QKY8"/>
<dbReference type="EMBL" id="CP010086">
    <property type="protein sequence ID" value="AJG98896.1"/>
    <property type="molecule type" value="Genomic_DNA"/>
</dbReference>
<proteinExistence type="predicted"/>
<accession>A0A0B5QKY8</accession>
<gene>
    <name evidence="1" type="ORF">LF65_02310</name>
</gene>
<dbReference type="Proteomes" id="UP000031866">
    <property type="component" value="Chromosome"/>
</dbReference>
<evidence type="ECO:0000313" key="1">
    <source>
        <dbReference type="EMBL" id="AJG98896.1"/>
    </source>
</evidence>
<protein>
    <submittedName>
        <fullName evidence="1">Uncharacterized protein</fullName>
    </submittedName>
</protein>
<name>A0A0B5QKY8_CLOBE</name>
<organism evidence="1 2">
    <name type="scientific">Clostridium beijerinckii</name>
    <name type="common">Clostridium MP</name>
    <dbReference type="NCBI Taxonomy" id="1520"/>
    <lineage>
        <taxon>Bacteria</taxon>
        <taxon>Bacillati</taxon>
        <taxon>Bacillota</taxon>
        <taxon>Clostridia</taxon>
        <taxon>Eubacteriales</taxon>
        <taxon>Clostridiaceae</taxon>
        <taxon>Clostridium</taxon>
    </lineage>
</organism>
<dbReference type="RefSeq" id="WP_041896188.1">
    <property type="nucleotide sequence ID" value="NZ_CP010086.2"/>
</dbReference>
<evidence type="ECO:0000313" key="2">
    <source>
        <dbReference type="Proteomes" id="UP000031866"/>
    </source>
</evidence>